<accession>A0ABQ6LXS2</accession>
<dbReference type="RefSeq" id="WP_285763468.1">
    <property type="nucleotide sequence ID" value="NZ_BSYJ01000002.1"/>
</dbReference>
<evidence type="ECO:0000256" key="1">
    <source>
        <dbReference type="SAM" id="SignalP"/>
    </source>
</evidence>
<evidence type="ECO:0008006" key="4">
    <source>
        <dbReference type="Google" id="ProtNLM"/>
    </source>
</evidence>
<dbReference type="EMBL" id="BSYJ01000002">
    <property type="protein sequence ID" value="GMG86858.1"/>
    <property type="molecule type" value="Genomic_DNA"/>
</dbReference>
<protein>
    <recommendedName>
        <fullName evidence="4">Lipoprotein</fullName>
    </recommendedName>
</protein>
<name>A0ABQ6LXS2_9GAMM</name>
<feature type="signal peptide" evidence="1">
    <location>
        <begin position="1"/>
        <end position="22"/>
    </location>
</feature>
<evidence type="ECO:0000313" key="3">
    <source>
        <dbReference type="Proteomes" id="UP001224392"/>
    </source>
</evidence>
<evidence type="ECO:0000313" key="2">
    <source>
        <dbReference type="EMBL" id="GMG86858.1"/>
    </source>
</evidence>
<keyword evidence="1" id="KW-0732">Signal</keyword>
<reference evidence="2 3" key="1">
    <citation type="submission" date="2023-04" db="EMBL/GenBank/DDBJ databases">
        <title>Marinobulbifer ophiurae gen. nov., sp. Nov., isolate from tissue of brittle star Ophioplocus japonicus.</title>
        <authorList>
            <person name="Kawano K."/>
            <person name="Sawayama S."/>
            <person name="Nakagawa S."/>
        </authorList>
    </citation>
    <scope>NUCLEOTIDE SEQUENCE [LARGE SCALE GENOMIC DNA]</scope>
    <source>
        <strain evidence="2 3">NKW57</strain>
    </source>
</reference>
<dbReference type="Proteomes" id="UP001224392">
    <property type="component" value="Unassembled WGS sequence"/>
</dbReference>
<comment type="caution">
    <text evidence="2">The sequence shown here is derived from an EMBL/GenBank/DDBJ whole genome shotgun (WGS) entry which is preliminary data.</text>
</comment>
<keyword evidence="3" id="KW-1185">Reference proteome</keyword>
<dbReference type="PROSITE" id="PS51257">
    <property type="entry name" value="PROKAR_LIPOPROTEIN"/>
    <property type="match status" value="1"/>
</dbReference>
<feature type="chain" id="PRO_5046339297" description="Lipoprotein" evidence="1">
    <location>
        <begin position="23"/>
        <end position="130"/>
    </location>
</feature>
<sequence>MKPWKKAALMVVGLLSACSVNPAVSEEVHAVLVQGTEESRAELQRVVSAGMYHKPVLLADNALTESSILVVTPRPLLDIEQRPLRGRDLTVPVKFRLWRIEGKCWLERIDNKKRWLLTLAQCVPEGSITQ</sequence>
<proteinExistence type="predicted"/>
<gene>
    <name evidence="2" type="ORF">MNKW57_11790</name>
</gene>
<organism evidence="2 3">
    <name type="scientific">Biformimicrobium ophioploci</name>
    <dbReference type="NCBI Taxonomy" id="3036711"/>
    <lineage>
        <taxon>Bacteria</taxon>
        <taxon>Pseudomonadati</taxon>
        <taxon>Pseudomonadota</taxon>
        <taxon>Gammaproteobacteria</taxon>
        <taxon>Cellvibrionales</taxon>
        <taxon>Microbulbiferaceae</taxon>
        <taxon>Biformimicrobium</taxon>
    </lineage>
</organism>